<keyword evidence="3" id="KW-1185">Reference proteome</keyword>
<name>A0A803QDK4_CANSA</name>
<feature type="compositionally biased region" description="Polar residues" evidence="1">
    <location>
        <begin position="73"/>
        <end position="89"/>
    </location>
</feature>
<gene>
    <name evidence="2" type="primary">LOC115697892</name>
</gene>
<proteinExistence type="predicted"/>
<feature type="compositionally biased region" description="Basic and acidic residues" evidence="1">
    <location>
        <begin position="153"/>
        <end position="163"/>
    </location>
</feature>
<reference evidence="2" key="2">
    <citation type="submission" date="2021-03" db="UniProtKB">
        <authorList>
            <consortium name="EnsemblPlants"/>
        </authorList>
    </citation>
    <scope>IDENTIFICATION</scope>
</reference>
<evidence type="ECO:0000256" key="1">
    <source>
        <dbReference type="SAM" id="MobiDB-lite"/>
    </source>
</evidence>
<sequence>MDKDVKEWLSDMYSQVVSNSIEIIDTMYKDVVCPAQSQLQSIGDNVKQVYSKLMEESDDNNDEVNPSPPHEAASSQSQLHLTGTCAQQDCSEDHKDEAQPSPQGKVTENHREISPQLPPSLPPPTPALALETKTPNDDSEISTPSFDWNSINKSEKNTKDRSDSSAYLQARNILFKEFEDMDRAESRLETHQSIVDNVELHESWVVVNDCELSSPISVESPKTLSYKRKIQYPTTKKTVLEKVKVNRKADVVVPSDYKSEIKLALENFEGPDSDQELHHNPNWEII</sequence>
<dbReference type="Gramene" id="evm.model.09.1166">
    <property type="protein sequence ID" value="cds.evm.model.09.1166"/>
    <property type="gene ID" value="evm.TU.09.1166"/>
</dbReference>
<dbReference type="GeneID" id="115697892"/>
<dbReference type="RefSeq" id="XP_060957663.1">
    <property type="nucleotide sequence ID" value="XM_061101680.1"/>
</dbReference>
<protein>
    <submittedName>
        <fullName evidence="2">Uncharacterized protein</fullName>
    </submittedName>
</protein>
<dbReference type="EMBL" id="UZAU01000754">
    <property type="status" value="NOT_ANNOTATED_CDS"/>
    <property type="molecule type" value="Genomic_DNA"/>
</dbReference>
<dbReference type="AlphaFoldDB" id="A0A803QDK4"/>
<dbReference type="Proteomes" id="UP000596661">
    <property type="component" value="Chromosome 9"/>
</dbReference>
<evidence type="ECO:0000313" key="3">
    <source>
        <dbReference type="Proteomes" id="UP000596661"/>
    </source>
</evidence>
<evidence type="ECO:0000313" key="2">
    <source>
        <dbReference type="EnsemblPlants" id="cds.evm.model.09.1166"/>
    </source>
</evidence>
<reference evidence="2" key="1">
    <citation type="submission" date="2018-11" db="EMBL/GenBank/DDBJ databases">
        <authorList>
            <person name="Grassa J C."/>
        </authorList>
    </citation>
    <scope>NUCLEOTIDE SEQUENCE [LARGE SCALE GENOMIC DNA]</scope>
</reference>
<dbReference type="EnsemblPlants" id="evm.model.09.1166">
    <property type="protein sequence ID" value="cds.evm.model.09.1166"/>
    <property type="gene ID" value="evm.TU.09.1166"/>
</dbReference>
<feature type="compositionally biased region" description="Pro residues" evidence="1">
    <location>
        <begin position="116"/>
        <end position="126"/>
    </location>
</feature>
<feature type="compositionally biased region" description="Polar residues" evidence="1">
    <location>
        <begin position="141"/>
        <end position="152"/>
    </location>
</feature>
<feature type="region of interest" description="Disordered" evidence="1">
    <location>
        <begin position="55"/>
        <end position="164"/>
    </location>
</feature>
<organism evidence="2 3">
    <name type="scientific">Cannabis sativa</name>
    <name type="common">Hemp</name>
    <name type="synonym">Marijuana</name>
    <dbReference type="NCBI Taxonomy" id="3483"/>
    <lineage>
        <taxon>Eukaryota</taxon>
        <taxon>Viridiplantae</taxon>
        <taxon>Streptophyta</taxon>
        <taxon>Embryophyta</taxon>
        <taxon>Tracheophyta</taxon>
        <taxon>Spermatophyta</taxon>
        <taxon>Magnoliopsida</taxon>
        <taxon>eudicotyledons</taxon>
        <taxon>Gunneridae</taxon>
        <taxon>Pentapetalae</taxon>
        <taxon>rosids</taxon>
        <taxon>fabids</taxon>
        <taxon>Rosales</taxon>
        <taxon>Cannabaceae</taxon>
        <taxon>Cannabis</taxon>
    </lineage>
</organism>
<accession>A0A803QDK4</accession>